<dbReference type="GO" id="GO:0043524">
    <property type="term" value="P:negative regulation of neuron apoptotic process"/>
    <property type="evidence" value="ECO:0007669"/>
    <property type="project" value="TreeGrafter"/>
</dbReference>
<evidence type="ECO:0000256" key="2">
    <source>
        <dbReference type="ARBA" id="ARBA00006299"/>
    </source>
</evidence>
<evidence type="ECO:0000256" key="3">
    <source>
        <dbReference type="ARBA" id="ARBA00022553"/>
    </source>
</evidence>
<feature type="compositionally biased region" description="Acidic residues" evidence="9">
    <location>
        <begin position="392"/>
        <end position="415"/>
    </location>
</feature>
<feature type="transmembrane region" description="Helical" evidence="10">
    <location>
        <begin position="47"/>
        <end position="66"/>
    </location>
</feature>
<dbReference type="InterPro" id="IPR043384">
    <property type="entry name" value="RETREG1/3"/>
</dbReference>
<evidence type="ECO:0000256" key="9">
    <source>
        <dbReference type="SAM" id="MobiDB-lite"/>
    </source>
</evidence>
<dbReference type="Pfam" id="PF24456">
    <property type="entry name" value="RHD_RETREG1-3"/>
    <property type="match status" value="1"/>
</dbReference>
<evidence type="ECO:0000256" key="6">
    <source>
        <dbReference type="ARBA" id="ARBA00022989"/>
    </source>
</evidence>
<evidence type="ECO:0000313" key="13">
    <source>
        <dbReference type="Proteomes" id="UP001295444"/>
    </source>
</evidence>
<dbReference type="AlphaFoldDB" id="A0AAD1RY35"/>
<keyword evidence="8 10" id="KW-0472">Membrane</keyword>
<feature type="region of interest" description="Disordered" evidence="9">
    <location>
        <begin position="1"/>
        <end position="31"/>
    </location>
</feature>
<dbReference type="InterPro" id="IPR055255">
    <property type="entry name" value="RETR1_RHD"/>
</dbReference>
<evidence type="ECO:0000256" key="7">
    <source>
        <dbReference type="ARBA" id="ARBA00023006"/>
    </source>
</evidence>
<feature type="domain" description="RETREG1-3/ARL6IP-like N-terminal reticulon-homology" evidence="11">
    <location>
        <begin position="33"/>
        <end position="209"/>
    </location>
</feature>
<feature type="compositionally biased region" description="Basic and acidic residues" evidence="9">
    <location>
        <begin position="325"/>
        <end position="334"/>
    </location>
</feature>
<gene>
    <name evidence="12" type="ORF">PECUL_23A042569</name>
</gene>
<evidence type="ECO:0000256" key="10">
    <source>
        <dbReference type="SAM" id="Phobius"/>
    </source>
</evidence>
<comment type="similarity">
    <text evidence="2">Belongs to the RETREG family.</text>
</comment>
<dbReference type="GO" id="GO:0061709">
    <property type="term" value="P:reticulophagy"/>
    <property type="evidence" value="ECO:0007669"/>
    <property type="project" value="InterPro"/>
</dbReference>
<dbReference type="EMBL" id="OW240915">
    <property type="protein sequence ID" value="CAH2283935.1"/>
    <property type="molecule type" value="Genomic_DNA"/>
</dbReference>
<keyword evidence="6 10" id="KW-1133">Transmembrane helix</keyword>
<organism evidence="12 13">
    <name type="scientific">Pelobates cultripes</name>
    <name type="common">Western spadefoot toad</name>
    <dbReference type="NCBI Taxonomy" id="61616"/>
    <lineage>
        <taxon>Eukaryota</taxon>
        <taxon>Metazoa</taxon>
        <taxon>Chordata</taxon>
        <taxon>Craniata</taxon>
        <taxon>Vertebrata</taxon>
        <taxon>Euteleostomi</taxon>
        <taxon>Amphibia</taxon>
        <taxon>Batrachia</taxon>
        <taxon>Anura</taxon>
        <taxon>Pelobatoidea</taxon>
        <taxon>Pelobatidae</taxon>
        <taxon>Pelobates</taxon>
    </lineage>
</organism>
<evidence type="ECO:0000256" key="4">
    <source>
        <dbReference type="ARBA" id="ARBA00022692"/>
    </source>
</evidence>
<evidence type="ECO:0000256" key="5">
    <source>
        <dbReference type="ARBA" id="ARBA00022824"/>
    </source>
</evidence>
<dbReference type="GO" id="GO:0005789">
    <property type="term" value="C:endoplasmic reticulum membrane"/>
    <property type="evidence" value="ECO:0007669"/>
    <property type="project" value="UniProtKB-SubCell"/>
</dbReference>
<keyword evidence="13" id="KW-1185">Reference proteome</keyword>
<dbReference type="InterPro" id="IPR057282">
    <property type="entry name" value="RETREG1-3-like_RHD"/>
</dbReference>
<protein>
    <submittedName>
        <fullName evidence="12">Reticulophagy regulator 1 isoform X1</fullName>
    </submittedName>
</protein>
<keyword evidence="3" id="KW-0597">Phosphoprotein</keyword>
<dbReference type="PANTHER" id="PTHR28659:SF3">
    <property type="entry name" value="RETICULOPHAGY REGULATOR 1"/>
    <property type="match status" value="1"/>
</dbReference>
<keyword evidence="4 10" id="KW-0812">Transmembrane</keyword>
<evidence type="ECO:0000256" key="1">
    <source>
        <dbReference type="ARBA" id="ARBA00004477"/>
    </source>
</evidence>
<feature type="region of interest" description="Disordered" evidence="9">
    <location>
        <begin position="256"/>
        <end position="289"/>
    </location>
</feature>
<evidence type="ECO:0000313" key="12">
    <source>
        <dbReference type="EMBL" id="CAH2283935.1"/>
    </source>
</evidence>
<dbReference type="Proteomes" id="UP001295444">
    <property type="component" value="Chromosome 04"/>
</dbReference>
<keyword evidence="7" id="KW-0072">Autophagy</keyword>
<feature type="region of interest" description="Disordered" evidence="9">
    <location>
        <begin position="301"/>
        <end position="334"/>
    </location>
</feature>
<feature type="transmembrane region" description="Helical" evidence="10">
    <location>
        <begin position="72"/>
        <end position="92"/>
    </location>
</feature>
<name>A0AAD1RY35_PELCU</name>
<keyword evidence="5" id="KW-0256">Endoplasmic reticulum</keyword>
<feature type="compositionally biased region" description="Basic and acidic residues" evidence="9">
    <location>
        <begin position="8"/>
        <end position="18"/>
    </location>
</feature>
<reference evidence="12" key="1">
    <citation type="submission" date="2022-03" db="EMBL/GenBank/DDBJ databases">
        <authorList>
            <person name="Alioto T."/>
            <person name="Alioto T."/>
            <person name="Gomez Garrido J."/>
        </authorList>
    </citation>
    <scope>NUCLEOTIDE SEQUENCE</scope>
</reference>
<evidence type="ECO:0000259" key="11">
    <source>
        <dbReference type="Pfam" id="PF24456"/>
    </source>
</evidence>
<proteinExistence type="inferred from homology"/>
<sequence>MSEAIEPSDTHLAPEDMKGWQSVGSPESTEGDMLKHVRDTLTWQRPLRTLITFIFANFLFWFLALIPWRMYHLVSLILLGLVMVQILKHFILSRPRGAQLWRNISKRWEIMNSSECKPRLSQCIAESWSSYSAFLQELSHFKQHNPGKFCLVVCSICTFFTILGSYIPGVVLSYLILLCAFLCPLLKCNDFGHKACNKMKSVLQKLYFGVSQWKKTRSKKEAKKSPGDDSELDLSALCPQINPAMMAKELSLSDTEPSEVSWTDNGTFNLSEGYTPQTDTSDDFDRKSDQEEMFSKDMAEFPSLENGSGSNDDDLSIGLPSKPKSKAEKTGRTSKEKYSAAALSLLLSDEQPFHLVSGVAKEAVTAAVSALITDQLQSALLSQPPQVASSSEDTDNEEADDFELLDQSELEDIESDLEHTPDQDPVGKKPSSGFLSSLLGRH</sequence>
<dbReference type="CDD" id="cd22560">
    <property type="entry name" value="RETR1_RHD"/>
    <property type="match status" value="1"/>
</dbReference>
<feature type="region of interest" description="Disordered" evidence="9">
    <location>
        <begin position="381"/>
        <end position="442"/>
    </location>
</feature>
<feature type="compositionally biased region" description="Polar residues" evidence="9">
    <location>
        <begin position="256"/>
        <end position="279"/>
    </location>
</feature>
<dbReference type="PANTHER" id="PTHR28659">
    <property type="entry name" value="RETICULON-LIKE PROTEIN"/>
    <property type="match status" value="1"/>
</dbReference>
<feature type="compositionally biased region" description="Basic and acidic residues" evidence="9">
    <location>
        <begin position="416"/>
        <end position="427"/>
    </location>
</feature>
<comment type="subcellular location">
    <subcellularLocation>
        <location evidence="1">Endoplasmic reticulum membrane</location>
        <topology evidence="1">Multi-pass membrane protein</topology>
    </subcellularLocation>
</comment>
<feature type="transmembrane region" description="Helical" evidence="10">
    <location>
        <begin position="149"/>
        <end position="177"/>
    </location>
</feature>
<accession>A0AAD1RY35</accession>
<evidence type="ECO:0000256" key="8">
    <source>
        <dbReference type="ARBA" id="ARBA00023136"/>
    </source>
</evidence>